<dbReference type="Pfam" id="PF13671">
    <property type="entry name" value="AAA_33"/>
    <property type="match status" value="1"/>
</dbReference>
<dbReference type="EC" id="3.1.4.37" evidence="6"/>
<dbReference type="GO" id="GO:0003723">
    <property type="term" value="F:RNA binding"/>
    <property type="evidence" value="ECO:0007669"/>
    <property type="project" value="UniProtKB-KW"/>
</dbReference>
<dbReference type="Gene3D" id="3.90.1740.10">
    <property type="entry name" value="2',3'-cyclic nucleotide 3'-phosphodiesterase superfamily"/>
    <property type="match status" value="1"/>
</dbReference>
<keyword evidence="10" id="KW-0378">Hydrolase</keyword>
<feature type="domain" description="Cyclic nucleotide phosphodiesterase catalytic" evidence="17">
    <location>
        <begin position="225"/>
        <end position="371"/>
    </location>
</feature>
<dbReference type="SUPFAM" id="SSF52540">
    <property type="entry name" value="P-loop containing nucleoside triphosphate hydrolases"/>
    <property type="match status" value="1"/>
</dbReference>
<keyword evidence="8" id="KW-0488">Methylation</keyword>
<dbReference type="InterPro" id="IPR008431">
    <property type="entry name" value="CNPase"/>
</dbReference>
<organism evidence="18 19">
    <name type="scientific">Littorina saxatilis</name>
    <dbReference type="NCBI Taxonomy" id="31220"/>
    <lineage>
        <taxon>Eukaryota</taxon>
        <taxon>Metazoa</taxon>
        <taxon>Spiralia</taxon>
        <taxon>Lophotrochozoa</taxon>
        <taxon>Mollusca</taxon>
        <taxon>Gastropoda</taxon>
        <taxon>Caenogastropoda</taxon>
        <taxon>Littorinimorpha</taxon>
        <taxon>Littorinoidea</taxon>
        <taxon>Littorinidae</taxon>
        <taxon>Littorina</taxon>
    </lineage>
</organism>
<dbReference type="SUPFAM" id="SSF55144">
    <property type="entry name" value="LigT-like"/>
    <property type="match status" value="1"/>
</dbReference>
<evidence type="ECO:0000256" key="16">
    <source>
        <dbReference type="SAM" id="MobiDB-lite"/>
    </source>
</evidence>
<comment type="function">
    <text evidence="15">Catalyzes the formation of 2'-nucleotide products from 2',3'-cyclic substrates. May participate in RNA metabolism in the myelinating cell, CNP is the third most abundant protein in central nervous system myelin.</text>
</comment>
<evidence type="ECO:0000256" key="8">
    <source>
        <dbReference type="ARBA" id="ARBA00022481"/>
    </source>
</evidence>
<comment type="caution">
    <text evidence="18">The sequence shown here is derived from an EMBL/GenBank/DDBJ whole genome shotgun (WGS) entry which is preliminary data.</text>
</comment>
<evidence type="ECO:0000256" key="2">
    <source>
        <dbReference type="ARBA" id="ARBA00004223"/>
    </source>
</evidence>
<keyword evidence="13" id="KW-0449">Lipoprotein</keyword>
<feature type="compositionally biased region" description="Basic and acidic residues" evidence="16">
    <location>
        <begin position="418"/>
        <end position="439"/>
    </location>
</feature>
<evidence type="ECO:0000256" key="13">
    <source>
        <dbReference type="ARBA" id="ARBA00023288"/>
    </source>
</evidence>
<evidence type="ECO:0000256" key="10">
    <source>
        <dbReference type="ARBA" id="ARBA00022801"/>
    </source>
</evidence>
<dbReference type="InterPro" id="IPR027417">
    <property type="entry name" value="P-loop_NTPase"/>
</dbReference>
<evidence type="ECO:0000313" key="18">
    <source>
        <dbReference type="EMBL" id="KAK7111636.1"/>
    </source>
</evidence>
<keyword evidence="11" id="KW-0694">RNA-binding</keyword>
<keyword evidence="19" id="KW-1185">Reference proteome</keyword>
<comment type="similarity">
    <text evidence="4">Belongs to the 2H phosphoesterase superfamily. CNPase family.</text>
</comment>
<gene>
    <name evidence="18" type="ORF">V1264_011237</name>
</gene>
<evidence type="ECO:0000256" key="6">
    <source>
        <dbReference type="ARBA" id="ARBA00012317"/>
    </source>
</evidence>
<reference evidence="18 19" key="1">
    <citation type="submission" date="2024-02" db="EMBL/GenBank/DDBJ databases">
        <title>Chromosome-scale genome assembly of the rough periwinkle Littorina saxatilis.</title>
        <authorList>
            <person name="De Jode A."/>
            <person name="Faria R."/>
            <person name="Formenti G."/>
            <person name="Sims Y."/>
            <person name="Smith T.P."/>
            <person name="Tracey A."/>
            <person name="Wood J.M.D."/>
            <person name="Zagrodzka Z.B."/>
            <person name="Johannesson K."/>
            <person name="Butlin R.K."/>
            <person name="Leder E.H."/>
        </authorList>
    </citation>
    <scope>NUCLEOTIDE SEQUENCE [LARGE SCALE GENOMIC DNA]</scope>
    <source>
        <strain evidence="18">Snail1</strain>
        <tissue evidence="18">Muscle</tissue>
    </source>
</reference>
<evidence type="ECO:0000256" key="1">
    <source>
        <dbReference type="ARBA" id="ARBA00000610"/>
    </source>
</evidence>
<accession>A0AAN9BUG4</accession>
<proteinExistence type="inferred from homology"/>
<dbReference type="GO" id="GO:0009214">
    <property type="term" value="P:cyclic nucleotide catabolic process"/>
    <property type="evidence" value="ECO:0007669"/>
    <property type="project" value="InterPro"/>
</dbReference>
<sequence>MLLSMFVSSASPVMVQECTGTAQSKQLNSCCTTDEVDGPICTPVYKLKHSRRKPYSIRKPPQMSAQDSTLDFPFLRDPHTLQVISQSKVFFIMRGLPGSGKSTLVRAITEAYISSIVCSADDYFFQDGEYKFDASCLSSAHEACQNRAKAACNECVSPVLVDNTNVRRWEMKFYLELASHRNYVVIPLQPKTPWRWNAVELADRNKHGVDVETLKRKVTQFDDVIPMYYAWFLNEWASKQLSFIAQYLLGECAQRFPAFADRLLQQIHISSAELRQAHQHSGDTSADADIFAAVLRDYYKSGKKAGCLVHCTAKFCGCGRAVGAKAYHAQPKVQNSMGQAFMLEISSICFSPRTIGARVKLGEDQLSLFDKPEESDWNGRQLSTATQNGTRKDGSPGARNYSPSQGKKSKGGKKKSPKPKEDNTVFTENRSESPSKKGFEPAFTKPLAKLRGRSAHITVACGPGFESRETNFDVLRLCDMEAAVPSSEANCVDVTGGKARYFDGGVCCVYFDAPLRVNTIYSGFY</sequence>
<protein>
    <recommendedName>
        <fullName evidence="7">2',3'-cyclic-nucleotide 3'-phosphodiesterase</fullName>
        <ecNumber evidence="6">3.1.4.37</ecNumber>
    </recommendedName>
</protein>
<feature type="compositionally biased region" description="Basic residues" evidence="16">
    <location>
        <begin position="407"/>
        <end position="417"/>
    </location>
</feature>
<dbReference type="InterPro" id="IPR047325">
    <property type="entry name" value="CNPase_cat"/>
</dbReference>
<dbReference type="PANTHER" id="PTHR10156:SF0">
    <property type="entry name" value="2',3'-CYCLIC-NUCLEOTIDE 3'-PHOSPHODIESTERASE"/>
    <property type="match status" value="1"/>
</dbReference>
<feature type="region of interest" description="Disordered" evidence="16">
    <location>
        <begin position="371"/>
        <end position="441"/>
    </location>
</feature>
<evidence type="ECO:0000256" key="5">
    <source>
        <dbReference type="ARBA" id="ARBA00011781"/>
    </source>
</evidence>
<evidence type="ECO:0000256" key="12">
    <source>
        <dbReference type="ARBA" id="ARBA00023136"/>
    </source>
</evidence>
<keyword evidence="12" id="KW-0472">Membrane</keyword>
<dbReference type="Gene3D" id="3.40.50.300">
    <property type="entry name" value="P-loop containing nucleotide triphosphate hydrolases"/>
    <property type="match status" value="1"/>
</dbReference>
<comment type="subcellular location">
    <subcellularLocation>
        <location evidence="2">Melanosome</location>
    </subcellularLocation>
    <subcellularLocation>
        <location evidence="3">Membrane</location>
        <topology evidence="3">Lipid-anchor</topology>
    </subcellularLocation>
</comment>
<comment type="catalytic activity">
    <reaction evidence="1">
        <text>a nucleoside 2',3'-cyclic phosphate + H2O = a nucleoside 2'-phosphate + H(+)</text>
        <dbReference type="Rhea" id="RHEA:14489"/>
        <dbReference type="ChEBI" id="CHEBI:15377"/>
        <dbReference type="ChEBI" id="CHEBI:15378"/>
        <dbReference type="ChEBI" id="CHEBI:66954"/>
        <dbReference type="ChEBI" id="CHEBI:78552"/>
        <dbReference type="EC" id="3.1.4.37"/>
    </reaction>
</comment>
<keyword evidence="9" id="KW-0597">Phosphoprotein</keyword>
<evidence type="ECO:0000256" key="15">
    <source>
        <dbReference type="ARBA" id="ARBA00045937"/>
    </source>
</evidence>
<feature type="compositionally biased region" description="Polar residues" evidence="16">
    <location>
        <begin position="378"/>
        <end position="389"/>
    </location>
</feature>
<evidence type="ECO:0000256" key="9">
    <source>
        <dbReference type="ARBA" id="ARBA00022553"/>
    </source>
</evidence>
<dbReference type="GO" id="GO:0004113">
    <property type="term" value="F:2',3'-cyclic-nucleotide 3'-phosphodiesterase activity"/>
    <property type="evidence" value="ECO:0007669"/>
    <property type="project" value="UniProtKB-EC"/>
</dbReference>
<dbReference type="EMBL" id="JBAMIC010000002">
    <property type="protein sequence ID" value="KAK7111636.1"/>
    <property type="molecule type" value="Genomic_DNA"/>
</dbReference>
<dbReference type="Pfam" id="PF05881">
    <property type="entry name" value="CNPase"/>
    <property type="match status" value="1"/>
</dbReference>
<dbReference type="InterPro" id="IPR009097">
    <property type="entry name" value="Cyclic_Pdiesterase"/>
</dbReference>
<comment type="subunit">
    <text evidence="5">Exists as monomers and homodimers.</text>
</comment>
<dbReference type="PANTHER" id="PTHR10156">
    <property type="entry name" value="2',3'-CYCLIC-NUCLEOTIDE 3'-PHOSPHODIESTERASE"/>
    <property type="match status" value="1"/>
</dbReference>
<dbReference type="Proteomes" id="UP001374579">
    <property type="component" value="Unassembled WGS sequence"/>
</dbReference>
<dbReference type="AlphaFoldDB" id="A0AAN9BUG4"/>
<dbReference type="GO" id="GO:0016020">
    <property type="term" value="C:membrane"/>
    <property type="evidence" value="ECO:0007669"/>
    <property type="project" value="UniProtKB-SubCell"/>
</dbReference>
<evidence type="ECO:0000313" key="19">
    <source>
        <dbReference type="Proteomes" id="UP001374579"/>
    </source>
</evidence>
<evidence type="ECO:0000256" key="14">
    <source>
        <dbReference type="ARBA" id="ARBA00023289"/>
    </source>
</evidence>
<evidence type="ECO:0000259" key="17">
    <source>
        <dbReference type="Pfam" id="PF05881"/>
    </source>
</evidence>
<keyword evidence="14" id="KW-0636">Prenylation</keyword>
<evidence type="ECO:0000256" key="7">
    <source>
        <dbReference type="ARBA" id="ARBA00014478"/>
    </source>
</evidence>
<evidence type="ECO:0000256" key="4">
    <source>
        <dbReference type="ARBA" id="ARBA00008662"/>
    </source>
</evidence>
<evidence type="ECO:0000256" key="11">
    <source>
        <dbReference type="ARBA" id="ARBA00022884"/>
    </source>
</evidence>
<name>A0AAN9BUG4_9CAEN</name>
<evidence type="ECO:0000256" key="3">
    <source>
        <dbReference type="ARBA" id="ARBA00004635"/>
    </source>
</evidence>
<dbReference type="GO" id="GO:0005737">
    <property type="term" value="C:cytoplasm"/>
    <property type="evidence" value="ECO:0007669"/>
    <property type="project" value="TreeGrafter"/>
</dbReference>